<feature type="signal peptide" evidence="1">
    <location>
        <begin position="1"/>
        <end position="19"/>
    </location>
</feature>
<organism evidence="2 3">
    <name type="scientific">Aspergillus brasiliensis (strain CBS 101740 / IMI 381727 / IBT 21946)</name>
    <dbReference type="NCBI Taxonomy" id="767769"/>
    <lineage>
        <taxon>Eukaryota</taxon>
        <taxon>Fungi</taxon>
        <taxon>Dikarya</taxon>
        <taxon>Ascomycota</taxon>
        <taxon>Pezizomycotina</taxon>
        <taxon>Eurotiomycetes</taxon>
        <taxon>Eurotiomycetidae</taxon>
        <taxon>Eurotiales</taxon>
        <taxon>Aspergillaceae</taxon>
        <taxon>Aspergillus</taxon>
        <taxon>Aspergillus subgen. Circumdati</taxon>
    </lineage>
</organism>
<dbReference type="GeneID" id="93578257"/>
<evidence type="ECO:0000313" key="3">
    <source>
        <dbReference type="Proteomes" id="UP000184499"/>
    </source>
</evidence>
<reference evidence="3" key="1">
    <citation type="journal article" date="2017" name="Genome Biol.">
        <title>Comparative genomics reveals high biological diversity and specific adaptations in the industrially and medically important fungal genus Aspergillus.</title>
        <authorList>
            <person name="de Vries R.P."/>
            <person name="Riley R."/>
            <person name="Wiebenga A."/>
            <person name="Aguilar-Osorio G."/>
            <person name="Amillis S."/>
            <person name="Uchima C.A."/>
            <person name="Anderluh G."/>
            <person name="Asadollahi M."/>
            <person name="Askin M."/>
            <person name="Barry K."/>
            <person name="Battaglia E."/>
            <person name="Bayram O."/>
            <person name="Benocci T."/>
            <person name="Braus-Stromeyer S.A."/>
            <person name="Caldana C."/>
            <person name="Canovas D."/>
            <person name="Cerqueira G.C."/>
            <person name="Chen F."/>
            <person name="Chen W."/>
            <person name="Choi C."/>
            <person name="Clum A."/>
            <person name="Dos Santos R.A."/>
            <person name="Damasio A.R."/>
            <person name="Diallinas G."/>
            <person name="Emri T."/>
            <person name="Fekete E."/>
            <person name="Flipphi M."/>
            <person name="Freyberg S."/>
            <person name="Gallo A."/>
            <person name="Gournas C."/>
            <person name="Habgood R."/>
            <person name="Hainaut M."/>
            <person name="Harispe M.L."/>
            <person name="Henrissat B."/>
            <person name="Hilden K.S."/>
            <person name="Hope R."/>
            <person name="Hossain A."/>
            <person name="Karabika E."/>
            <person name="Karaffa L."/>
            <person name="Karanyi Z."/>
            <person name="Krasevec N."/>
            <person name="Kuo A."/>
            <person name="Kusch H."/>
            <person name="LaButti K."/>
            <person name="Lagendijk E.L."/>
            <person name="Lapidus A."/>
            <person name="Levasseur A."/>
            <person name="Lindquist E."/>
            <person name="Lipzen A."/>
            <person name="Logrieco A.F."/>
            <person name="MacCabe A."/>
            <person name="Maekelae M.R."/>
            <person name="Malavazi I."/>
            <person name="Melin P."/>
            <person name="Meyer V."/>
            <person name="Mielnichuk N."/>
            <person name="Miskei M."/>
            <person name="Molnar A.P."/>
            <person name="Mule G."/>
            <person name="Ngan C.Y."/>
            <person name="Orejas M."/>
            <person name="Orosz E."/>
            <person name="Ouedraogo J.P."/>
            <person name="Overkamp K.M."/>
            <person name="Park H.-S."/>
            <person name="Perrone G."/>
            <person name="Piumi F."/>
            <person name="Punt P.J."/>
            <person name="Ram A.F."/>
            <person name="Ramon A."/>
            <person name="Rauscher S."/>
            <person name="Record E."/>
            <person name="Riano-Pachon D.M."/>
            <person name="Robert V."/>
            <person name="Roehrig J."/>
            <person name="Ruller R."/>
            <person name="Salamov A."/>
            <person name="Salih N.S."/>
            <person name="Samson R.A."/>
            <person name="Sandor E."/>
            <person name="Sanguinetti M."/>
            <person name="Schuetze T."/>
            <person name="Sepcic K."/>
            <person name="Shelest E."/>
            <person name="Sherlock G."/>
            <person name="Sophianopoulou V."/>
            <person name="Squina F.M."/>
            <person name="Sun H."/>
            <person name="Susca A."/>
            <person name="Todd R.B."/>
            <person name="Tsang A."/>
            <person name="Unkles S.E."/>
            <person name="van de Wiele N."/>
            <person name="van Rossen-Uffink D."/>
            <person name="Oliveira J.V."/>
            <person name="Vesth T.C."/>
            <person name="Visser J."/>
            <person name="Yu J.-H."/>
            <person name="Zhou M."/>
            <person name="Andersen M.R."/>
            <person name="Archer D.B."/>
            <person name="Baker S.E."/>
            <person name="Benoit I."/>
            <person name="Brakhage A.A."/>
            <person name="Braus G.H."/>
            <person name="Fischer R."/>
            <person name="Frisvad J.C."/>
            <person name="Goldman G.H."/>
            <person name="Houbraken J."/>
            <person name="Oakley B."/>
            <person name="Pocsi I."/>
            <person name="Scazzocchio C."/>
            <person name="Seiboth B."/>
            <person name="vanKuyk P.A."/>
            <person name="Wortman J."/>
            <person name="Dyer P.S."/>
            <person name="Grigoriev I.V."/>
        </authorList>
    </citation>
    <scope>NUCLEOTIDE SEQUENCE [LARGE SCALE GENOMIC DNA]</scope>
    <source>
        <strain evidence="3">CBS 101740 / IMI 381727 / IBT 21946</strain>
    </source>
</reference>
<sequence length="104" mass="11347">MLFVGIVLSELSVIRCSGAAGSSIFEARAKGRHPNNKSREKWRNGRQTILSPLRLKETVDRVLTGNAGPVEEDNSARSLSGKVGAQLIRRQISSRGKHALPWGL</sequence>
<accession>A0A1L9UTD5</accession>
<dbReference type="VEuPathDB" id="FungiDB:ASPBRDRAFT_470711"/>
<gene>
    <name evidence="2" type="ORF">ASPBRDRAFT_470711</name>
</gene>
<evidence type="ECO:0000256" key="1">
    <source>
        <dbReference type="SAM" id="SignalP"/>
    </source>
</evidence>
<proteinExistence type="predicted"/>
<dbReference type="Proteomes" id="UP000184499">
    <property type="component" value="Unassembled WGS sequence"/>
</dbReference>
<feature type="chain" id="PRO_5012363567" description="Secreted protein" evidence="1">
    <location>
        <begin position="20"/>
        <end position="104"/>
    </location>
</feature>
<dbReference type="EMBL" id="KV878681">
    <property type="protein sequence ID" value="OJJ74998.1"/>
    <property type="molecule type" value="Genomic_DNA"/>
</dbReference>
<dbReference type="AlphaFoldDB" id="A0A1L9UTD5"/>
<name>A0A1L9UTD5_ASPBC</name>
<keyword evidence="1" id="KW-0732">Signal</keyword>
<evidence type="ECO:0000313" key="2">
    <source>
        <dbReference type="EMBL" id="OJJ74998.1"/>
    </source>
</evidence>
<protein>
    <recommendedName>
        <fullName evidence="4">Secreted protein</fullName>
    </recommendedName>
</protein>
<dbReference type="RefSeq" id="XP_067482246.1">
    <property type="nucleotide sequence ID" value="XM_067625769.1"/>
</dbReference>
<keyword evidence="3" id="KW-1185">Reference proteome</keyword>
<evidence type="ECO:0008006" key="4">
    <source>
        <dbReference type="Google" id="ProtNLM"/>
    </source>
</evidence>